<sequence>MKPLLALFLLIVTASAQEKPKLETLLMLPEPKEMRTERSVVPEGAQATVLTPAREIADVPGIEVYPKEDFAKLGLSPETFAERSKKTAEKLLTEIKPDVIKGADGKAAYAVYRGERPVMASLMIAPSLPVIFEDLFGAEIWVALPDRHSLFVFPAKKEVVEEFIADLAERYQENPHAASPEIFALKKGEAPRVVAAFAR</sequence>
<organism evidence="1 2">
    <name type="scientific">Brevifollis gellanilyticus</name>
    <dbReference type="NCBI Taxonomy" id="748831"/>
    <lineage>
        <taxon>Bacteria</taxon>
        <taxon>Pseudomonadati</taxon>
        <taxon>Verrucomicrobiota</taxon>
        <taxon>Verrucomicrobiia</taxon>
        <taxon>Verrucomicrobiales</taxon>
        <taxon>Verrucomicrobiaceae</taxon>
    </lineage>
</organism>
<proteinExistence type="predicted"/>
<gene>
    <name evidence="1" type="ORF">BGE01nite_00780</name>
</gene>
<dbReference type="EMBL" id="BKAG01000001">
    <property type="protein sequence ID" value="GEP40787.1"/>
    <property type="molecule type" value="Genomic_DNA"/>
</dbReference>
<comment type="caution">
    <text evidence="1">The sequence shown here is derived from an EMBL/GenBank/DDBJ whole genome shotgun (WGS) entry which is preliminary data.</text>
</comment>
<dbReference type="Proteomes" id="UP000321577">
    <property type="component" value="Unassembled WGS sequence"/>
</dbReference>
<dbReference type="AlphaFoldDB" id="A0A512M214"/>
<reference evidence="1 2" key="1">
    <citation type="submission" date="2019-07" db="EMBL/GenBank/DDBJ databases">
        <title>Whole genome shotgun sequence of Brevifollis gellanilyticus NBRC 108608.</title>
        <authorList>
            <person name="Hosoyama A."/>
            <person name="Uohara A."/>
            <person name="Ohji S."/>
            <person name="Ichikawa N."/>
        </authorList>
    </citation>
    <scope>NUCLEOTIDE SEQUENCE [LARGE SCALE GENOMIC DNA]</scope>
    <source>
        <strain evidence="1 2">NBRC 108608</strain>
    </source>
</reference>
<evidence type="ECO:0000313" key="2">
    <source>
        <dbReference type="Proteomes" id="UP000321577"/>
    </source>
</evidence>
<name>A0A512M214_9BACT</name>
<protein>
    <submittedName>
        <fullName evidence="1">Uncharacterized protein</fullName>
    </submittedName>
</protein>
<dbReference type="OrthoDB" id="188479at2"/>
<keyword evidence="2" id="KW-1185">Reference proteome</keyword>
<evidence type="ECO:0000313" key="1">
    <source>
        <dbReference type="EMBL" id="GEP40787.1"/>
    </source>
</evidence>
<dbReference type="RefSeq" id="WP_146848275.1">
    <property type="nucleotide sequence ID" value="NZ_BKAG01000001.1"/>
</dbReference>
<accession>A0A512M214</accession>